<keyword evidence="14" id="KW-0969">Cilium</keyword>
<dbReference type="InterPro" id="IPR051056">
    <property type="entry name" value="Glycosyl_Hydrolase_73"/>
</dbReference>
<evidence type="ECO:0000256" key="3">
    <source>
        <dbReference type="ARBA" id="ARBA00006880"/>
    </source>
</evidence>
<comment type="subcellular location">
    <subcellularLocation>
        <location evidence="2">Periplasm</location>
    </subcellularLocation>
</comment>
<dbReference type="EMBL" id="LT629797">
    <property type="protein sequence ID" value="SDU82645.1"/>
    <property type="molecule type" value="Genomic_DNA"/>
</dbReference>
<dbReference type="FunFam" id="2.10.70.40:FF:000001">
    <property type="entry name" value="Flagellar assembly peptidoglycan hydrolase FlgJ"/>
    <property type="match status" value="1"/>
</dbReference>
<evidence type="ECO:0000313" key="14">
    <source>
        <dbReference type="EMBL" id="SDU82645.1"/>
    </source>
</evidence>
<dbReference type="SMART" id="SM00047">
    <property type="entry name" value="LYZ2"/>
    <property type="match status" value="1"/>
</dbReference>
<feature type="region of interest" description="Disordered" evidence="12">
    <location>
        <begin position="113"/>
        <end position="154"/>
    </location>
</feature>
<dbReference type="GO" id="GO:0071555">
    <property type="term" value="P:cell wall organization"/>
    <property type="evidence" value="ECO:0007669"/>
    <property type="project" value="UniProtKB-KW"/>
</dbReference>
<evidence type="ECO:0000256" key="8">
    <source>
        <dbReference type="ARBA" id="ARBA00022801"/>
    </source>
</evidence>
<evidence type="ECO:0000256" key="6">
    <source>
        <dbReference type="ARBA" id="ARBA00022764"/>
    </source>
</evidence>
<dbReference type="GO" id="GO:0042597">
    <property type="term" value="C:periplasmic space"/>
    <property type="evidence" value="ECO:0007669"/>
    <property type="project" value="UniProtKB-SubCell"/>
</dbReference>
<dbReference type="InterPro" id="IPR023346">
    <property type="entry name" value="Lysozyme-like_dom_sf"/>
</dbReference>
<dbReference type="GO" id="GO:0016798">
    <property type="term" value="F:hydrolase activity, acting on glycosyl bonds"/>
    <property type="evidence" value="ECO:0007669"/>
    <property type="project" value="UniProtKB-KW"/>
</dbReference>
<comment type="similarity">
    <text evidence="3">In the N-terminal section; belongs to the FlgJ family.</text>
</comment>
<keyword evidence="10" id="KW-0961">Cell wall biogenesis/degradation</keyword>
<dbReference type="GO" id="GO:0044780">
    <property type="term" value="P:bacterial-type flagellum assembly"/>
    <property type="evidence" value="ECO:0007669"/>
    <property type="project" value="InterPro"/>
</dbReference>
<comment type="similarity">
    <text evidence="4">In the C-terminal section; belongs to the glycosyl hydrolase 73 family.</text>
</comment>
<dbReference type="Gene3D" id="1.10.530.10">
    <property type="match status" value="1"/>
</dbReference>
<evidence type="ECO:0000256" key="7">
    <source>
        <dbReference type="ARBA" id="ARBA00022795"/>
    </source>
</evidence>
<dbReference type="InterPro" id="IPR019301">
    <property type="entry name" value="Flagellar_prot_FlgJ_N"/>
</dbReference>
<proteinExistence type="inferred from homology"/>
<dbReference type="PANTHER" id="PTHR33308">
    <property type="entry name" value="PEPTIDOGLYCAN HYDROLASE FLGJ"/>
    <property type="match status" value="1"/>
</dbReference>
<dbReference type="SUPFAM" id="SSF53955">
    <property type="entry name" value="Lysozyme-like"/>
    <property type="match status" value="1"/>
</dbReference>
<dbReference type="Proteomes" id="UP000198675">
    <property type="component" value="Chromosome I"/>
</dbReference>
<accession>A0A1H2LPG9</accession>
<evidence type="ECO:0000313" key="15">
    <source>
        <dbReference type="Proteomes" id="UP000198675"/>
    </source>
</evidence>
<gene>
    <name evidence="14" type="ORF">SAMN05216363_1936</name>
</gene>
<dbReference type="GO" id="GO:0004040">
    <property type="term" value="F:amidase activity"/>
    <property type="evidence" value="ECO:0007669"/>
    <property type="project" value="InterPro"/>
</dbReference>
<organism evidence="14 15">
    <name type="scientific">Pseudomonas sihuiensis</name>
    <dbReference type="NCBI Taxonomy" id="1274359"/>
    <lineage>
        <taxon>Bacteria</taxon>
        <taxon>Pseudomonadati</taxon>
        <taxon>Pseudomonadota</taxon>
        <taxon>Gammaproteobacteria</taxon>
        <taxon>Pseudomonadales</taxon>
        <taxon>Pseudomonadaceae</taxon>
        <taxon>Pseudomonas</taxon>
    </lineage>
</organism>
<keyword evidence="6" id="KW-0574">Periplasm</keyword>
<protein>
    <recommendedName>
        <fullName evidence="5">Peptidoglycan hydrolase FlgJ</fullName>
    </recommendedName>
    <alternativeName>
        <fullName evidence="11">Muramidase FlgJ</fullName>
    </alternativeName>
</protein>
<evidence type="ECO:0000256" key="4">
    <source>
        <dbReference type="ARBA" id="ARBA00007974"/>
    </source>
</evidence>
<dbReference type="InterPro" id="IPR002901">
    <property type="entry name" value="MGlyc_endo_b_GlcNAc-like_dom"/>
</dbReference>
<evidence type="ECO:0000256" key="10">
    <source>
        <dbReference type="ARBA" id="ARBA00023316"/>
    </source>
</evidence>
<dbReference type="GO" id="GO:0071973">
    <property type="term" value="P:bacterial-type flagellum-dependent cell motility"/>
    <property type="evidence" value="ECO:0007669"/>
    <property type="project" value="TreeGrafter"/>
</dbReference>
<keyword evidence="9" id="KW-0326">Glycosidase</keyword>
<name>A0A1H2LPG9_9PSED</name>
<keyword evidence="15" id="KW-1185">Reference proteome</keyword>
<dbReference type="Gene3D" id="2.10.70.40">
    <property type="entry name" value="peptidoglycan hydrolase"/>
    <property type="match status" value="1"/>
</dbReference>
<dbReference type="InterPro" id="IPR013377">
    <property type="entry name" value="FlgJ"/>
</dbReference>
<evidence type="ECO:0000256" key="12">
    <source>
        <dbReference type="SAM" id="MobiDB-lite"/>
    </source>
</evidence>
<sequence>MNTLSAGARKTSDSAAYTDLNRLAGMKTGEQRDSEGNIRKVAQEFEALFINQIFKSMRSSNESIAKDSLFDSDTTRHYQEMHDQQLAIHLSREGGGIGLSDVLVRQMSGLRGEAPRRSPFGHSVEQPENSLAAPAAAEHNRLDRHSDSATTPVSQAALLNQRRLSLPPRLEDRLLAGIVPTTGAQPPSGSDWLPAKATAAKPTEALDTSVQPARQQPPLAKGTPAFASAEEFVETMLPLAREAAERIGVEPRYLVAQAALETGWGKSILRRGDGGSSHNLFGIKTHGQWQGDSARAITSEYRGGEMVREPANFRAYDSYKQSFHDLVDFLQSNPRYQEALAATGNSERFVNKLQSAGYATDPQYARKISQIARKIDATYQTIARADGASTRTL</sequence>
<dbReference type="NCBIfam" id="TIGR02541">
    <property type="entry name" value="flagell_FlgJ"/>
    <property type="match status" value="1"/>
</dbReference>
<keyword evidence="14" id="KW-0282">Flagellum</keyword>
<evidence type="ECO:0000256" key="2">
    <source>
        <dbReference type="ARBA" id="ARBA00004418"/>
    </source>
</evidence>
<dbReference type="RefSeq" id="WP_092376327.1">
    <property type="nucleotide sequence ID" value="NZ_LT629797.1"/>
</dbReference>
<evidence type="ECO:0000259" key="13">
    <source>
        <dbReference type="SMART" id="SM00047"/>
    </source>
</evidence>
<dbReference type="Pfam" id="PF01832">
    <property type="entry name" value="Glucosaminidase"/>
    <property type="match status" value="1"/>
</dbReference>
<dbReference type="PANTHER" id="PTHR33308:SF9">
    <property type="entry name" value="PEPTIDOGLYCAN HYDROLASE FLGJ"/>
    <property type="match status" value="1"/>
</dbReference>
<dbReference type="AlphaFoldDB" id="A0A1H2LPG9"/>
<comment type="function">
    <text evidence="1">Flagellum-specific muramidase which hydrolyzes the peptidoglycan layer to assemble the rod structure in the periplasmic space.</text>
</comment>
<dbReference type="GeneID" id="300415206"/>
<evidence type="ECO:0000256" key="9">
    <source>
        <dbReference type="ARBA" id="ARBA00023295"/>
    </source>
</evidence>
<evidence type="ECO:0000256" key="1">
    <source>
        <dbReference type="ARBA" id="ARBA00002954"/>
    </source>
</evidence>
<feature type="domain" description="Mannosyl-glycoprotein endo-beta-N-acetylglucosamidase-like" evidence="13">
    <location>
        <begin position="219"/>
        <end position="380"/>
    </location>
</feature>
<keyword evidence="14" id="KW-0966">Cell projection</keyword>
<dbReference type="Pfam" id="PF10135">
    <property type="entry name" value="Rod-binding"/>
    <property type="match status" value="1"/>
</dbReference>
<feature type="compositionally biased region" description="Basic and acidic residues" evidence="12">
    <location>
        <begin position="138"/>
        <end position="147"/>
    </location>
</feature>
<keyword evidence="8" id="KW-0378">Hydrolase</keyword>
<evidence type="ECO:0000256" key="11">
    <source>
        <dbReference type="ARBA" id="ARBA00030835"/>
    </source>
</evidence>
<evidence type="ECO:0000256" key="5">
    <source>
        <dbReference type="ARBA" id="ARBA00013433"/>
    </source>
</evidence>
<keyword evidence="7" id="KW-1005">Bacterial flagellum biogenesis</keyword>
<reference evidence="15" key="1">
    <citation type="submission" date="2016-10" db="EMBL/GenBank/DDBJ databases">
        <authorList>
            <person name="Varghese N."/>
            <person name="Submissions S."/>
        </authorList>
    </citation>
    <scope>NUCLEOTIDE SEQUENCE [LARGE SCALE GENOMIC DNA]</scope>
    <source>
        <strain evidence="15">KCTC 32246</strain>
    </source>
</reference>